<comment type="caution">
    <text evidence="2">The sequence shown here is derived from an EMBL/GenBank/DDBJ whole genome shotgun (WGS) entry which is preliminary data.</text>
</comment>
<dbReference type="EMBL" id="BDIP01002232">
    <property type="protein sequence ID" value="GIQ85960.1"/>
    <property type="molecule type" value="Genomic_DNA"/>
</dbReference>
<dbReference type="Proteomes" id="UP000265618">
    <property type="component" value="Unassembled WGS sequence"/>
</dbReference>
<feature type="non-terminal residue" evidence="2">
    <location>
        <position position="1"/>
    </location>
</feature>
<keyword evidence="3" id="KW-1185">Reference proteome</keyword>
<proteinExistence type="predicted"/>
<feature type="region of interest" description="Disordered" evidence="1">
    <location>
        <begin position="181"/>
        <end position="205"/>
    </location>
</feature>
<accession>A0A9K3D1M5</accession>
<sequence>PSVSQAGSVTSMSSMTSMSSAVGHKAPKALEMIPLVRQWSSDRGLLKICRTKTPTGFFSVFTWQDRFSSGNPRPLSDFRTLRYMRQMTDTVCFTGPVSHILPVQMEFPGLCRHCASGQGSEWMGVDVLRGPGDGITGMTARTNGTTASRQSMRSQGSIAASAASVSHSVVSVQSVQSVSSVGSGSQCQSRASSARRGRQHRAPVKKSVTLEKSMDHLTEFGNFRLALYYPDAKALKLTAVTEPVSDVKALAERQEKAMHKDGLRCATYDALSVVNVQDSGYVPKELERLRTDISNLTPKGLHMMHNPDTHGKRGAKGGAGTVVAKGAEADLDFLSFSLRELISPMVHVGDPLVVRTTLLNDYLAHPVSEWYRQPFNLIGKPKAAKRTYLFALMILFANTEGIRQSDCRFAVSVTPPTMSSNSRQAPVVKVRAAMEGFRLSADKSHPVVSSFKIPEDTVDVYIHVTSDKHSGRDTDSVSDVSSESSLSLVSLQTSDRMRVGLNLSLPGLGGMADGVAIPVILRDRQLGRVQLQDKVGAEYWLSNGCYFDVLG</sequence>
<evidence type="ECO:0000256" key="1">
    <source>
        <dbReference type="SAM" id="MobiDB-lite"/>
    </source>
</evidence>
<name>A0A9K3D1M5_9EUKA</name>
<evidence type="ECO:0000313" key="2">
    <source>
        <dbReference type="EMBL" id="GIQ85960.1"/>
    </source>
</evidence>
<reference evidence="2 3" key="1">
    <citation type="journal article" date="2018" name="PLoS ONE">
        <title>The draft genome of Kipferlia bialata reveals reductive genome evolution in fornicate parasites.</title>
        <authorList>
            <person name="Tanifuji G."/>
            <person name="Takabayashi S."/>
            <person name="Kume K."/>
            <person name="Takagi M."/>
            <person name="Nakayama T."/>
            <person name="Kamikawa R."/>
            <person name="Inagaki Y."/>
            <person name="Hashimoto T."/>
        </authorList>
    </citation>
    <scope>NUCLEOTIDE SEQUENCE [LARGE SCALE GENOMIC DNA]</scope>
    <source>
        <strain evidence="2">NY0173</strain>
    </source>
</reference>
<gene>
    <name evidence="2" type="ORF">KIPB_007721</name>
</gene>
<organism evidence="2 3">
    <name type="scientific">Kipferlia bialata</name>
    <dbReference type="NCBI Taxonomy" id="797122"/>
    <lineage>
        <taxon>Eukaryota</taxon>
        <taxon>Metamonada</taxon>
        <taxon>Carpediemonas-like organisms</taxon>
        <taxon>Kipferlia</taxon>
    </lineage>
</organism>
<feature type="compositionally biased region" description="Low complexity" evidence="1">
    <location>
        <begin position="181"/>
        <end position="192"/>
    </location>
</feature>
<feature type="compositionally biased region" description="Basic residues" evidence="1">
    <location>
        <begin position="193"/>
        <end position="204"/>
    </location>
</feature>
<protein>
    <submittedName>
        <fullName evidence="2">Uncharacterized protein</fullName>
    </submittedName>
</protein>
<evidence type="ECO:0000313" key="3">
    <source>
        <dbReference type="Proteomes" id="UP000265618"/>
    </source>
</evidence>
<dbReference type="AlphaFoldDB" id="A0A9K3D1M5"/>